<sequence length="166" mass="18404">MARPTKVNRLVFVSVIKEYITEDEKGHVSLSLSDREVAEELSVKLGIELNSEYIRNFRRSQNIAPGKTNWGGKREGAGRPPSINTEINTKEPQDVAGIIDMNSKHAIDRWHEKCVLALSRMYGGGDRYLYIDSEFKDRGRGTGKAGKGGGIKNVSHNQAYLAQGGQ</sequence>
<proteinExistence type="predicted"/>
<name>A0A0E4G9W8_9FIRM</name>
<evidence type="ECO:0000313" key="2">
    <source>
        <dbReference type="Proteomes" id="UP000045545"/>
    </source>
</evidence>
<dbReference type="EMBL" id="CGIH01000009">
    <property type="protein sequence ID" value="CFX15517.1"/>
    <property type="molecule type" value="Genomic_DNA"/>
</dbReference>
<reference evidence="1 2" key="1">
    <citation type="submission" date="2015-03" db="EMBL/GenBank/DDBJ databases">
        <authorList>
            <person name="Murphy D."/>
        </authorList>
    </citation>
    <scope>NUCLEOTIDE SEQUENCE [LARGE SCALE GENOMIC DNA]</scope>
    <source>
        <strain evidence="1 2">OL-4</strain>
    </source>
</reference>
<dbReference type="STRING" id="690567.637"/>
<evidence type="ECO:0000313" key="1">
    <source>
        <dbReference type="EMBL" id="CFX15517.1"/>
    </source>
</evidence>
<dbReference type="AlphaFoldDB" id="A0A0E4G9W8"/>
<accession>A0A0E4G9W8</accession>
<protein>
    <submittedName>
        <fullName evidence="1">Uncharacterized</fullName>
    </submittedName>
</protein>
<dbReference type="Proteomes" id="UP000045545">
    <property type="component" value="Unassembled WGS sequence"/>
</dbReference>
<gene>
    <name evidence="1" type="ORF">637</name>
</gene>
<keyword evidence="2" id="KW-1185">Reference proteome</keyword>
<organism evidence="1 2">
    <name type="scientific">Syntrophomonas zehnderi OL-4</name>
    <dbReference type="NCBI Taxonomy" id="690567"/>
    <lineage>
        <taxon>Bacteria</taxon>
        <taxon>Bacillati</taxon>
        <taxon>Bacillota</taxon>
        <taxon>Clostridia</taxon>
        <taxon>Eubacteriales</taxon>
        <taxon>Syntrophomonadaceae</taxon>
        <taxon>Syntrophomonas</taxon>
    </lineage>
</organism>
<dbReference type="RefSeq" id="WP_046495723.1">
    <property type="nucleotide sequence ID" value="NZ_CGIH01000009.1"/>
</dbReference>